<dbReference type="RefSeq" id="XP_046590628.1">
    <property type="nucleotide sequence ID" value="XM_046734672.1"/>
</dbReference>
<feature type="region of interest" description="Disordered" evidence="2">
    <location>
        <begin position="91"/>
        <end position="173"/>
    </location>
</feature>
<keyword evidence="3" id="KW-1185">Reference proteome</keyword>
<dbReference type="GeneID" id="107226948"/>
<evidence type="ECO:0000313" key="4">
    <source>
        <dbReference type="RefSeq" id="XP_046590628.1"/>
    </source>
</evidence>
<feature type="region of interest" description="Disordered" evidence="2">
    <location>
        <begin position="193"/>
        <end position="233"/>
    </location>
</feature>
<feature type="compositionally biased region" description="Basic and acidic residues" evidence="2">
    <location>
        <begin position="99"/>
        <end position="109"/>
    </location>
</feature>
<dbReference type="Proteomes" id="UP000829291">
    <property type="component" value="Chromosome 3"/>
</dbReference>
<evidence type="ECO:0000256" key="2">
    <source>
        <dbReference type="SAM" id="MobiDB-lite"/>
    </source>
</evidence>
<feature type="compositionally biased region" description="Acidic residues" evidence="2">
    <location>
        <begin position="110"/>
        <end position="146"/>
    </location>
</feature>
<feature type="coiled-coil region" evidence="1">
    <location>
        <begin position="49"/>
        <end position="90"/>
    </location>
</feature>
<feature type="region of interest" description="Disordered" evidence="2">
    <location>
        <begin position="369"/>
        <end position="422"/>
    </location>
</feature>
<accession>A0ABM3FRI5</accession>
<evidence type="ECO:0000313" key="3">
    <source>
        <dbReference type="Proteomes" id="UP000829291"/>
    </source>
</evidence>
<feature type="compositionally biased region" description="Polar residues" evidence="2">
    <location>
        <begin position="162"/>
        <end position="173"/>
    </location>
</feature>
<feature type="compositionally biased region" description="Low complexity" evidence="2">
    <location>
        <begin position="402"/>
        <end position="420"/>
    </location>
</feature>
<feature type="compositionally biased region" description="Basic and acidic residues" evidence="2">
    <location>
        <begin position="727"/>
        <end position="738"/>
    </location>
</feature>
<feature type="region of interest" description="Disordered" evidence="2">
    <location>
        <begin position="695"/>
        <end position="879"/>
    </location>
</feature>
<evidence type="ECO:0000313" key="5">
    <source>
        <dbReference type="RefSeq" id="XP_046590629.1"/>
    </source>
</evidence>
<proteinExistence type="predicted"/>
<feature type="compositionally biased region" description="Basic residues" evidence="2">
    <location>
        <begin position="809"/>
        <end position="820"/>
    </location>
</feature>
<feature type="compositionally biased region" description="Basic and acidic residues" evidence="2">
    <location>
        <begin position="826"/>
        <end position="848"/>
    </location>
</feature>
<keyword evidence="1" id="KW-0175">Coiled coil</keyword>
<protein>
    <submittedName>
        <fullName evidence="4 5">Uncharacterized protein LOC107226948 isoform X1</fullName>
    </submittedName>
</protein>
<dbReference type="RefSeq" id="XP_046590629.1">
    <property type="nucleotide sequence ID" value="XM_046734673.1"/>
</dbReference>
<gene>
    <name evidence="4 5" type="primary">LOC107226948</name>
</gene>
<feature type="compositionally biased region" description="Basic and acidic residues" evidence="2">
    <location>
        <begin position="194"/>
        <end position="204"/>
    </location>
</feature>
<sequence>MMAGSGVNLGGTAMLRTRRRDISIKPNRRLDRKSSRGMIYENEELRLRTININAEVEQGQNDIKKLRRENEQLRREIWSLRDEYDKLEELVKSQSAHGSSDELEGRSGEDDNPDDSYAEYSGDENVADEEEEEEEEVEEEDEEEVTTENGKSHEERLDNAENQKISASEKMNSGSLHRLHVEFDDLSIVDEEEELKKDKDKKEPTVASTDEGQATRESEVQKTPSDQSQDGAFRYFPSTFDLQLGTLTAAERQYFNDCPFVFPNTSDPNYPKMVMSPRPTMYNGHLTPLPNLDTPGIGHVDSIFGPTVQTQESSVIPSLPQRRNIRFKQPVRLFKDPFCKNPSSGTSPNSCESVGQNGWDFGVRLRDQVNESSAPPSSADKPKHFFAPLPSKMRTQRSPEPTTTTGTSSSSDKTSSTVVSRNHVIGKGTADVYVSGGYPLGGDREGQPGAFVTSEDLLIEGAGNTACKQGSGNPLVKSLSCQDLSSDPQSLPFAEKLKMFNAENLVAKSDNTLDAISNTPRPYKSQLNVTLKLPKPRVPSSPDTPEIPRLPTINYRLFNNPFLQSFEQECKNYKNYAPVESPITRPLSVQVSEAVPPCNPVNGYSRGQNQLESDSRMLLMAANQFRNLESDANTGVQSTPRLPPLGFEVTSFEGPNPQSQRLYHGPIVFPGGISGAPMVPRMVYEGANRVPAQTQTSIDGDSHVDETQDNQTPGSPVTLRRKRTLRKERSGSIKDKRPLSPAAQRRKDRLRKQSSVTSSTDPPPESPAKTSLKSRKLSVTTTSEPVDKNESRSSSSGQDSPKKAEQRRRVSLYFNAKKRPSIVTTRTDRRSSVESSREGRFSLRREALDATTTNSERERTNSVSSRDTVSKGRKLSTGSDKVPWCACWGNGCV</sequence>
<feature type="compositionally biased region" description="Basic and acidic residues" evidence="2">
    <location>
        <begin position="150"/>
        <end position="161"/>
    </location>
</feature>
<organism evidence="3 5">
    <name type="scientific">Neodiprion lecontei</name>
    <name type="common">Redheaded pine sawfly</name>
    <dbReference type="NCBI Taxonomy" id="441921"/>
    <lineage>
        <taxon>Eukaryota</taxon>
        <taxon>Metazoa</taxon>
        <taxon>Ecdysozoa</taxon>
        <taxon>Arthropoda</taxon>
        <taxon>Hexapoda</taxon>
        <taxon>Insecta</taxon>
        <taxon>Pterygota</taxon>
        <taxon>Neoptera</taxon>
        <taxon>Endopterygota</taxon>
        <taxon>Hymenoptera</taxon>
        <taxon>Tenthredinoidea</taxon>
        <taxon>Diprionidae</taxon>
        <taxon>Diprioninae</taxon>
        <taxon>Neodiprion</taxon>
    </lineage>
</organism>
<name>A0ABM3FRI5_NEOLC</name>
<reference evidence="4 5" key="1">
    <citation type="submission" date="2025-05" db="UniProtKB">
        <authorList>
            <consortium name="RefSeq"/>
        </authorList>
    </citation>
    <scope>IDENTIFICATION</scope>
    <source>
        <tissue evidence="4 5">Thorax and Abdomen</tissue>
    </source>
</reference>
<feature type="compositionally biased region" description="Polar residues" evidence="2">
    <location>
        <begin position="221"/>
        <end position="230"/>
    </location>
</feature>
<evidence type="ECO:0000256" key="1">
    <source>
        <dbReference type="SAM" id="Coils"/>
    </source>
</evidence>